<sequence>MSVKNTTPLQPRGALLWMQSVQWMVFILANVIAVPIVVGAIFDLSAVEISSFVQRMLLATGIATLIQIYFGHRLPLIEGAAGMWWALFMIMGGMAIPGEKGLVLQQLEMGLIVSGAVLVILGLLPIIGKVRQLFTPIVTGVYLILLCLSLCNSFFKGMLGVARFGHVDGTIATLSLLVVVVVLTISLKSKGILRSMGPLVGIVLGWVLFSALGLNDQEALADTGSAWFAWPELFAWGPPVWDFGMVLTSVLTGVILISNVIASIVVMANTLGIEAEPATYRRGLLGNGVSSLLSGPLSIVGLVPLSVSAGFIMTTGLRARLPFVLGAVLVGVSGLFPFIGHFFSTLPSEVAYAALFTPFAQMIGFGVRDLMGVEGNNRNLLVIGISLMVGVGIMFLPSDALSSLAPWLRNMMANGLLVGLIVCLLLEHVVFRQAQKD</sequence>
<keyword evidence="5 7" id="KW-1133">Transmembrane helix</keyword>
<protein>
    <submittedName>
        <fullName evidence="8">Purine/pyrimidine permease</fullName>
    </submittedName>
</protein>
<keyword evidence="4 7" id="KW-0812">Transmembrane</keyword>
<feature type="transmembrane region" description="Helical" evidence="7">
    <location>
        <begin position="350"/>
        <end position="367"/>
    </location>
</feature>
<feature type="transmembrane region" description="Helical" evidence="7">
    <location>
        <begin position="52"/>
        <end position="70"/>
    </location>
</feature>
<gene>
    <name evidence="8" type="ORF">ACFSOY_03210</name>
</gene>
<feature type="transmembrane region" description="Helical" evidence="7">
    <location>
        <begin position="20"/>
        <end position="40"/>
    </location>
</feature>
<name>A0ABW4ZSS3_9BACL</name>
<keyword evidence="9" id="KW-1185">Reference proteome</keyword>
<evidence type="ECO:0000313" key="9">
    <source>
        <dbReference type="Proteomes" id="UP001597343"/>
    </source>
</evidence>
<feature type="transmembrane region" description="Helical" evidence="7">
    <location>
        <begin position="379"/>
        <end position="396"/>
    </location>
</feature>
<feature type="transmembrane region" description="Helical" evidence="7">
    <location>
        <begin position="133"/>
        <end position="155"/>
    </location>
</feature>
<comment type="subcellular location">
    <subcellularLocation>
        <location evidence="1">Membrane</location>
        <topology evidence="1">Multi-pass membrane protein</topology>
    </subcellularLocation>
</comment>
<dbReference type="PANTHER" id="PTHR42810">
    <property type="entry name" value="PURINE PERMEASE C1399.01C-RELATED"/>
    <property type="match status" value="1"/>
</dbReference>
<proteinExistence type="inferred from homology"/>
<evidence type="ECO:0000256" key="5">
    <source>
        <dbReference type="ARBA" id="ARBA00022989"/>
    </source>
</evidence>
<feature type="transmembrane region" description="Helical" evidence="7">
    <location>
        <begin position="167"/>
        <end position="186"/>
    </location>
</feature>
<reference evidence="9" key="1">
    <citation type="journal article" date="2019" name="Int. J. Syst. Evol. Microbiol.">
        <title>The Global Catalogue of Microorganisms (GCM) 10K type strain sequencing project: providing services to taxonomists for standard genome sequencing and annotation.</title>
        <authorList>
            <consortium name="The Broad Institute Genomics Platform"/>
            <consortium name="The Broad Institute Genome Sequencing Center for Infectious Disease"/>
            <person name="Wu L."/>
            <person name="Ma J."/>
        </authorList>
    </citation>
    <scope>NUCLEOTIDE SEQUENCE [LARGE SCALE GENOMIC DNA]</scope>
    <source>
        <strain evidence="9">CGMCC 1.13574</strain>
    </source>
</reference>
<dbReference type="PANTHER" id="PTHR42810:SF1">
    <property type="entry name" value="PURINE PERMEASE YWDJ-RELATED"/>
    <property type="match status" value="1"/>
</dbReference>
<feature type="transmembrane region" description="Helical" evidence="7">
    <location>
        <begin position="323"/>
        <end position="344"/>
    </location>
</feature>
<feature type="transmembrane region" description="Helical" evidence="7">
    <location>
        <begin position="76"/>
        <end position="97"/>
    </location>
</feature>
<evidence type="ECO:0000256" key="6">
    <source>
        <dbReference type="ARBA" id="ARBA00023136"/>
    </source>
</evidence>
<evidence type="ECO:0000256" key="3">
    <source>
        <dbReference type="ARBA" id="ARBA00022448"/>
    </source>
</evidence>
<dbReference type="InterPro" id="IPR006043">
    <property type="entry name" value="NCS2"/>
</dbReference>
<accession>A0ABW4ZSS3</accession>
<keyword evidence="3" id="KW-0813">Transport</keyword>
<evidence type="ECO:0000256" key="1">
    <source>
        <dbReference type="ARBA" id="ARBA00004141"/>
    </source>
</evidence>
<feature type="transmembrane region" description="Helical" evidence="7">
    <location>
        <begin position="411"/>
        <end position="431"/>
    </location>
</feature>
<comment type="similarity">
    <text evidence="2">Belongs to the nucleobase:cation symporter-2 (NCS2) (TC 2.A.40) family.</text>
</comment>
<evidence type="ECO:0000256" key="4">
    <source>
        <dbReference type="ARBA" id="ARBA00022692"/>
    </source>
</evidence>
<dbReference type="EMBL" id="JBHUIO010000002">
    <property type="protein sequence ID" value="MFD2169028.1"/>
    <property type="molecule type" value="Genomic_DNA"/>
</dbReference>
<evidence type="ECO:0000256" key="2">
    <source>
        <dbReference type="ARBA" id="ARBA00008821"/>
    </source>
</evidence>
<dbReference type="Proteomes" id="UP001597343">
    <property type="component" value="Unassembled WGS sequence"/>
</dbReference>
<feature type="transmembrane region" description="Helical" evidence="7">
    <location>
        <begin position="109"/>
        <end position="127"/>
    </location>
</feature>
<dbReference type="RefSeq" id="WP_386044079.1">
    <property type="nucleotide sequence ID" value="NZ_JBHUIO010000002.1"/>
</dbReference>
<evidence type="ECO:0000256" key="7">
    <source>
        <dbReference type="SAM" id="Phobius"/>
    </source>
</evidence>
<dbReference type="Pfam" id="PF00860">
    <property type="entry name" value="Xan_ur_permease"/>
    <property type="match status" value="1"/>
</dbReference>
<dbReference type="NCBIfam" id="NF037981">
    <property type="entry name" value="NCS2_1"/>
    <property type="match status" value="1"/>
</dbReference>
<comment type="caution">
    <text evidence="8">The sequence shown here is derived from an EMBL/GenBank/DDBJ whole genome shotgun (WGS) entry which is preliminary data.</text>
</comment>
<evidence type="ECO:0000313" key="8">
    <source>
        <dbReference type="EMBL" id="MFD2169028.1"/>
    </source>
</evidence>
<feature type="transmembrane region" description="Helical" evidence="7">
    <location>
        <begin position="192"/>
        <end position="214"/>
    </location>
</feature>
<keyword evidence="6 7" id="KW-0472">Membrane</keyword>
<feature type="transmembrane region" description="Helical" evidence="7">
    <location>
        <begin position="243"/>
        <end position="268"/>
    </location>
</feature>
<organism evidence="8 9">
    <name type="scientific">Tumebacillus lipolyticus</name>
    <dbReference type="NCBI Taxonomy" id="1280370"/>
    <lineage>
        <taxon>Bacteria</taxon>
        <taxon>Bacillati</taxon>
        <taxon>Bacillota</taxon>
        <taxon>Bacilli</taxon>
        <taxon>Bacillales</taxon>
        <taxon>Alicyclobacillaceae</taxon>
        <taxon>Tumebacillus</taxon>
    </lineage>
</organism>